<name>A0A162CY21_9CRUS</name>
<sequence>MPITQSSLSLLQLNNPAVRWNTTKEERRPSFFSLSLATTDNEERETEGGIHTHTLPVILSDILGKDRFPVQVTDTIFFL</sequence>
<reference evidence="1 2" key="1">
    <citation type="submission" date="2016-03" db="EMBL/GenBank/DDBJ databases">
        <title>EvidentialGene: Evidence-directed Construction of Genes on Genomes.</title>
        <authorList>
            <person name="Gilbert D.G."/>
            <person name="Choi J.-H."/>
            <person name="Mockaitis K."/>
            <person name="Colbourne J."/>
            <person name="Pfrender M."/>
        </authorList>
    </citation>
    <scope>NUCLEOTIDE SEQUENCE [LARGE SCALE GENOMIC DNA]</scope>
    <source>
        <strain evidence="1 2">Xinb3</strain>
        <tissue evidence="1">Complete organism</tissue>
    </source>
</reference>
<accession>A0A162CY21</accession>
<dbReference type="EMBL" id="LRGB01008483">
    <property type="protein sequence ID" value="KZS00804.1"/>
    <property type="molecule type" value="Genomic_DNA"/>
</dbReference>
<protein>
    <submittedName>
        <fullName evidence="1">Uncharacterized protein</fullName>
    </submittedName>
</protein>
<keyword evidence="2" id="KW-1185">Reference proteome</keyword>
<dbReference type="Proteomes" id="UP000076858">
    <property type="component" value="Unassembled WGS sequence"/>
</dbReference>
<feature type="non-terminal residue" evidence="1">
    <location>
        <position position="79"/>
    </location>
</feature>
<dbReference type="AlphaFoldDB" id="A0A162CY21"/>
<evidence type="ECO:0000313" key="2">
    <source>
        <dbReference type="Proteomes" id="UP000076858"/>
    </source>
</evidence>
<evidence type="ECO:0000313" key="1">
    <source>
        <dbReference type="EMBL" id="KZS00804.1"/>
    </source>
</evidence>
<gene>
    <name evidence="1" type="ORF">APZ42_002748</name>
</gene>
<organism evidence="1 2">
    <name type="scientific">Daphnia magna</name>
    <dbReference type="NCBI Taxonomy" id="35525"/>
    <lineage>
        <taxon>Eukaryota</taxon>
        <taxon>Metazoa</taxon>
        <taxon>Ecdysozoa</taxon>
        <taxon>Arthropoda</taxon>
        <taxon>Crustacea</taxon>
        <taxon>Branchiopoda</taxon>
        <taxon>Diplostraca</taxon>
        <taxon>Cladocera</taxon>
        <taxon>Anomopoda</taxon>
        <taxon>Daphniidae</taxon>
        <taxon>Daphnia</taxon>
    </lineage>
</organism>
<proteinExistence type="predicted"/>
<comment type="caution">
    <text evidence="1">The sequence shown here is derived from an EMBL/GenBank/DDBJ whole genome shotgun (WGS) entry which is preliminary data.</text>
</comment>